<gene>
    <name evidence="14" type="ORF">FIM25_03625</name>
</gene>
<evidence type="ECO:0000256" key="5">
    <source>
        <dbReference type="ARBA" id="ARBA00022723"/>
    </source>
</evidence>
<keyword evidence="4 12" id="KW-0812">Transmembrane</keyword>
<name>A0A5Q4VHS0_9BACT</name>
<evidence type="ECO:0000256" key="6">
    <source>
        <dbReference type="ARBA" id="ARBA00022801"/>
    </source>
</evidence>
<dbReference type="OrthoDB" id="255388at2"/>
<feature type="transmembrane region" description="Helical" evidence="12">
    <location>
        <begin position="296"/>
        <end position="313"/>
    </location>
</feature>
<keyword evidence="2" id="KW-1003">Cell membrane</keyword>
<evidence type="ECO:0000256" key="8">
    <source>
        <dbReference type="ARBA" id="ARBA00022989"/>
    </source>
</evidence>
<dbReference type="SUPFAM" id="SSF48452">
    <property type="entry name" value="TPR-like"/>
    <property type="match status" value="1"/>
</dbReference>
<feature type="transmembrane region" description="Helical" evidence="12">
    <location>
        <begin position="342"/>
        <end position="362"/>
    </location>
</feature>
<evidence type="ECO:0000256" key="1">
    <source>
        <dbReference type="ARBA" id="ARBA00001947"/>
    </source>
</evidence>
<keyword evidence="7" id="KW-0862">Zinc</keyword>
<keyword evidence="5" id="KW-0479">Metal-binding</keyword>
<keyword evidence="3 14" id="KW-0645">Protease</keyword>
<feature type="transmembrane region" description="Helical" evidence="12">
    <location>
        <begin position="191"/>
        <end position="208"/>
    </location>
</feature>
<evidence type="ECO:0000256" key="11">
    <source>
        <dbReference type="PROSITE-ProRule" id="PRU00339"/>
    </source>
</evidence>
<reference evidence="14 15" key="1">
    <citation type="submission" date="2019-06" db="EMBL/GenBank/DDBJ databases">
        <title>Desulfobotulus mexicanus sp. nov., a novel sulfate-reducing bacterium isolated from the sediment of an alkaline crater lake in Mexico.</title>
        <authorList>
            <person name="Hirschler-Rea A."/>
        </authorList>
    </citation>
    <scope>NUCLEOTIDE SEQUENCE [LARGE SCALE GENOMIC DNA]</scope>
    <source>
        <strain evidence="14 15">PAR22N</strain>
    </source>
</reference>
<keyword evidence="15" id="KW-1185">Reference proteome</keyword>
<keyword evidence="8 12" id="KW-1133">Transmembrane helix</keyword>
<sequence length="612" mass="71082">MFYQLFYTIAALILVTAWVPAAELRHSFTGWFNLLTVCLVFFILTTLWNRKSLRKYSHLSPSGIAEKWHRRIQAQNLLLLVFFAFFVHGLDLPFLLCPIFLADTLPFLRDFFALAFYFVLLWGLWHMASGSMASSKVIEESDRQSFVREQMGLSLPALLPWLVLSGLHDFFMLLPFSGFREIFSSSTGQTIYFLSIFIAIFLFAPVCIQRFWGCSPLPPGPVRHRIEKVLQETKTGFKDILIWPLFGGRMLTAGIMGPWARFRYILVTPALLRYLYPEELEAVIAHEAGHAHYRHLIFYVFILAGFLLVSWFFLDFLYQLIILGPGLMLLSFFSFLSPAALATALGIFITLTLFILYFRFLFGYFMRNFERQADAFAFRVQGTARHLIQTFHTLSNMTGQNPDKPNWHHFSISQRIGFLEKCEKNHNIAFQHDRQVKRSVLAYLFFLILLAAGGGYIKWAGWDDNIQKVLFIRALEMEIHNEKQDPLLLRHLGDLYQEKKAYTKALSAYHKALNTGNRDADLLNNLAWLYITAEDSGIADPVLGSYFAEKAVHEKPEAPYILDTLAEGYHRTGRREEAVYYGRKALYYQKRNMDETDYYEKQLEKFLRDKLE</sequence>
<comment type="cofactor">
    <cofactor evidence="1">
        <name>Zn(2+)</name>
        <dbReference type="ChEBI" id="CHEBI:29105"/>
    </cofactor>
</comment>
<accession>A0A5Q4VHS0</accession>
<feature type="domain" description="Peptidase M48" evidence="13">
    <location>
        <begin position="263"/>
        <end position="408"/>
    </location>
</feature>
<feature type="transmembrane region" description="Helical" evidence="12">
    <location>
        <begin position="31"/>
        <end position="48"/>
    </location>
</feature>
<dbReference type="InterPro" id="IPR019734">
    <property type="entry name" value="TPR_rpt"/>
</dbReference>
<organism evidence="14 15">
    <name type="scientific">Desulfobotulus mexicanus</name>
    <dbReference type="NCBI Taxonomy" id="2586642"/>
    <lineage>
        <taxon>Bacteria</taxon>
        <taxon>Pseudomonadati</taxon>
        <taxon>Thermodesulfobacteriota</taxon>
        <taxon>Desulfobacteria</taxon>
        <taxon>Desulfobacterales</taxon>
        <taxon>Desulfobacteraceae</taxon>
        <taxon>Desulfobotulus</taxon>
    </lineage>
</organism>
<dbReference type="EMBL" id="VDMB01000003">
    <property type="protein sequence ID" value="TYT75541.1"/>
    <property type="molecule type" value="Genomic_DNA"/>
</dbReference>
<dbReference type="Gene3D" id="1.25.40.10">
    <property type="entry name" value="Tetratricopeptide repeat domain"/>
    <property type="match status" value="1"/>
</dbReference>
<dbReference type="GO" id="GO:0046872">
    <property type="term" value="F:metal ion binding"/>
    <property type="evidence" value="ECO:0007669"/>
    <property type="project" value="UniProtKB-KW"/>
</dbReference>
<evidence type="ECO:0000313" key="15">
    <source>
        <dbReference type="Proteomes" id="UP000321899"/>
    </source>
</evidence>
<feature type="transmembrane region" description="Helical" evidence="12">
    <location>
        <begin position="77"/>
        <end position="101"/>
    </location>
</feature>
<keyword evidence="11" id="KW-0802">TPR repeat</keyword>
<dbReference type="InterPro" id="IPR001915">
    <property type="entry name" value="Peptidase_M48"/>
</dbReference>
<feature type="transmembrane region" description="Helical" evidence="12">
    <location>
        <begin position="320"/>
        <end position="336"/>
    </location>
</feature>
<feature type="transmembrane region" description="Helical" evidence="12">
    <location>
        <begin position="440"/>
        <end position="459"/>
    </location>
</feature>
<evidence type="ECO:0000259" key="13">
    <source>
        <dbReference type="Pfam" id="PF01435"/>
    </source>
</evidence>
<dbReference type="GO" id="GO:0006508">
    <property type="term" value="P:proteolysis"/>
    <property type="evidence" value="ECO:0007669"/>
    <property type="project" value="UniProtKB-KW"/>
</dbReference>
<dbReference type="InterPro" id="IPR050083">
    <property type="entry name" value="HtpX_protease"/>
</dbReference>
<keyword evidence="6" id="KW-0378">Hydrolase</keyword>
<evidence type="ECO:0000256" key="7">
    <source>
        <dbReference type="ARBA" id="ARBA00022833"/>
    </source>
</evidence>
<feature type="transmembrane region" description="Helical" evidence="12">
    <location>
        <begin position="158"/>
        <end position="179"/>
    </location>
</feature>
<dbReference type="CDD" id="cd07345">
    <property type="entry name" value="M48A_Ste24p-like"/>
    <property type="match status" value="1"/>
</dbReference>
<evidence type="ECO:0000256" key="2">
    <source>
        <dbReference type="ARBA" id="ARBA00022475"/>
    </source>
</evidence>
<dbReference type="PANTHER" id="PTHR43221:SF2">
    <property type="entry name" value="PROTEASE HTPX HOMOLOG"/>
    <property type="match status" value="1"/>
</dbReference>
<evidence type="ECO:0000256" key="3">
    <source>
        <dbReference type="ARBA" id="ARBA00022670"/>
    </source>
</evidence>
<dbReference type="Proteomes" id="UP000321899">
    <property type="component" value="Unassembled WGS sequence"/>
</dbReference>
<dbReference type="PROSITE" id="PS50005">
    <property type="entry name" value="TPR"/>
    <property type="match status" value="1"/>
</dbReference>
<dbReference type="InterPro" id="IPR011990">
    <property type="entry name" value="TPR-like_helical_dom_sf"/>
</dbReference>
<dbReference type="PANTHER" id="PTHR43221">
    <property type="entry name" value="PROTEASE HTPX"/>
    <property type="match status" value="1"/>
</dbReference>
<keyword evidence="10 12" id="KW-0472">Membrane</keyword>
<dbReference type="Pfam" id="PF01435">
    <property type="entry name" value="Peptidase_M48"/>
    <property type="match status" value="1"/>
</dbReference>
<proteinExistence type="predicted"/>
<feature type="repeat" description="TPR" evidence="11">
    <location>
        <begin position="486"/>
        <end position="519"/>
    </location>
</feature>
<dbReference type="RefSeq" id="WP_139446415.1">
    <property type="nucleotide sequence ID" value="NZ_VDMB01000003.1"/>
</dbReference>
<dbReference type="AlphaFoldDB" id="A0A5Q4VHS0"/>
<dbReference type="GO" id="GO:0004222">
    <property type="term" value="F:metalloendopeptidase activity"/>
    <property type="evidence" value="ECO:0007669"/>
    <property type="project" value="InterPro"/>
</dbReference>
<feature type="transmembrane region" description="Helical" evidence="12">
    <location>
        <begin position="107"/>
        <end position="125"/>
    </location>
</feature>
<dbReference type="Gene3D" id="3.30.2010.10">
    <property type="entry name" value="Metalloproteases ('zincins'), catalytic domain"/>
    <property type="match status" value="1"/>
</dbReference>
<evidence type="ECO:0000256" key="4">
    <source>
        <dbReference type="ARBA" id="ARBA00022692"/>
    </source>
</evidence>
<evidence type="ECO:0000256" key="9">
    <source>
        <dbReference type="ARBA" id="ARBA00023049"/>
    </source>
</evidence>
<protein>
    <submittedName>
        <fullName evidence="14">M48 family metalloprotease</fullName>
    </submittedName>
</protein>
<keyword evidence="9 14" id="KW-0482">Metalloprotease</keyword>
<evidence type="ECO:0000256" key="12">
    <source>
        <dbReference type="SAM" id="Phobius"/>
    </source>
</evidence>
<comment type="caution">
    <text evidence="14">The sequence shown here is derived from an EMBL/GenBank/DDBJ whole genome shotgun (WGS) entry which is preliminary data.</text>
</comment>
<evidence type="ECO:0000256" key="10">
    <source>
        <dbReference type="ARBA" id="ARBA00023136"/>
    </source>
</evidence>
<evidence type="ECO:0000313" key="14">
    <source>
        <dbReference type="EMBL" id="TYT75541.1"/>
    </source>
</evidence>